<comment type="similarity">
    <text evidence="1">Belongs to the 'phage' integrase family.</text>
</comment>
<evidence type="ECO:0000256" key="1">
    <source>
        <dbReference type="ARBA" id="ARBA00008857"/>
    </source>
</evidence>
<dbReference type="InterPro" id="IPR035386">
    <property type="entry name" value="Arm-DNA-bind_5"/>
</dbReference>
<keyword evidence="2" id="KW-0238">DNA-binding</keyword>
<dbReference type="GO" id="GO:0003677">
    <property type="term" value="F:DNA binding"/>
    <property type="evidence" value="ECO:0007669"/>
    <property type="project" value="UniProtKB-KW"/>
</dbReference>
<dbReference type="InterPro" id="IPR011010">
    <property type="entry name" value="DNA_brk_join_enz"/>
</dbReference>
<dbReference type="AlphaFoldDB" id="A0A1H8DPY5"/>
<reference evidence="6" key="1">
    <citation type="submission" date="2016-10" db="EMBL/GenBank/DDBJ databases">
        <authorList>
            <person name="Varghese N."/>
            <person name="Submissions S."/>
        </authorList>
    </citation>
    <scope>NUCLEOTIDE SEQUENCE [LARGE SCALE GENOMIC DNA]</scope>
    <source>
        <strain evidence="6">Gh-48</strain>
    </source>
</reference>
<evidence type="ECO:0000313" key="6">
    <source>
        <dbReference type="Proteomes" id="UP000198942"/>
    </source>
</evidence>
<dbReference type="InterPro" id="IPR050090">
    <property type="entry name" value="Tyrosine_recombinase_XerCD"/>
</dbReference>
<dbReference type="InterPro" id="IPR002104">
    <property type="entry name" value="Integrase_catalytic"/>
</dbReference>
<gene>
    <name evidence="5" type="ORF">SAMN05192574_102419</name>
</gene>
<dbReference type="Pfam" id="PF13102">
    <property type="entry name" value="Phage_int_SAM_5"/>
    <property type="match status" value="1"/>
</dbReference>
<dbReference type="Pfam" id="PF17293">
    <property type="entry name" value="Arm-DNA-bind_5"/>
    <property type="match status" value="1"/>
</dbReference>
<dbReference type="STRING" id="551995.SAMN05192574_102419"/>
<dbReference type="Gene3D" id="1.10.150.130">
    <property type="match status" value="1"/>
</dbReference>
<keyword evidence="3" id="KW-0233">DNA recombination</keyword>
<feature type="domain" description="Tyr recombinase" evidence="4">
    <location>
        <begin position="226"/>
        <end position="409"/>
    </location>
</feature>
<dbReference type="InterPro" id="IPR013762">
    <property type="entry name" value="Integrase-like_cat_sf"/>
</dbReference>
<dbReference type="CDD" id="cd01185">
    <property type="entry name" value="INTN1_C_like"/>
    <property type="match status" value="1"/>
</dbReference>
<name>A0A1H8DPY5_9SPHI</name>
<dbReference type="InterPro" id="IPR025269">
    <property type="entry name" value="SAM-like_dom"/>
</dbReference>
<evidence type="ECO:0000259" key="4">
    <source>
        <dbReference type="PROSITE" id="PS51898"/>
    </source>
</evidence>
<dbReference type="GO" id="GO:0015074">
    <property type="term" value="P:DNA integration"/>
    <property type="evidence" value="ECO:0007669"/>
    <property type="project" value="InterPro"/>
</dbReference>
<dbReference type="PROSITE" id="PS51898">
    <property type="entry name" value="TYR_RECOMBINASE"/>
    <property type="match status" value="1"/>
</dbReference>
<dbReference type="Proteomes" id="UP000198942">
    <property type="component" value="Unassembled WGS sequence"/>
</dbReference>
<dbReference type="OrthoDB" id="5326076at2"/>
<evidence type="ECO:0000256" key="3">
    <source>
        <dbReference type="ARBA" id="ARBA00023172"/>
    </source>
</evidence>
<accession>A0A1H8DPY5</accession>
<dbReference type="PANTHER" id="PTHR30349">
    <property type="entry name" value="PHAGE INTEGRASE-RELATED"/>
    <property type="match status" value="1"/>
</dbReference>
<dbReference type="SUPFAM" id="SSF56349">
    <property type="entry name" value="DNA breaking-rejoining enzymes"/>
    <property type="match status" value="1"/>
</dbReference>
<dbReference type="GO" id="GO:0006310">
    <property type="term" value="P:DNA recombination"/>
    <property type="evidence" value="ECO:0007669"/>
    <property type="project" value="UniProtKB-KW"/>
</dbReference>
<protein>
    <submittedName>
        <fullName evidence="5">Site-specific recombinase XerD</fullName>
    </submittedName>
</protein>
<keyword evidence="6" id="KW-1185">Reference proteome</keyword>
<dbReference type="Gene3D" id="1.10.443.10">
    <property type="entry name" value="Intergrase catalytic core"/>
    <property type="match status" value="1"/>
</dbReference>
<dbReference type="InterPro" id="IPR010998">
    <property type="entry name" value="Integrase_recombinase_N"/>
</dbReference>
<dbReference type="RefSeq" id="WP_091209594.1">
    <property type="nucleotide sequence ID" value="NZ_FOCL01000002.1"/>
</dbReference>
<organism evidence="5 6">
    <name type="scientific">Mucilaginibacter gossypiicola</name>
    <dbReference type="NCBI Taxonomy" id="551995"/>
    <lineage>
        <taxon>Bacteria</taxon>
        <taxon>Pseudomonadati</taxon>
        <taxon>Bacteroidota</taxon>
        <taxon>Sphingobacteriia</taxon>
        <taxon>Sphingobacteriales</taxon>
        <taxon>Sphingobacteriaceae</taxon>
        <taxon>Mucilaginibacter</taxon>
    </lineage>
</organism>
<evidence type="ECO:0000256" key="2">
    <source>
        <dbReference type="ARBA" id="ARBA00023125"/>
    </source>
</evidence>
<proteinExistence type="inferred from homology"/>
<dbReference type="EMBL" id="FOCL01000002">
    <property type="protein sequence ID" value="SEN08884.1"/>
    <property type="molecule type" value="Genomic_DNA"/>
</dbReference>
<sequence length="412" mass="47451">MSVSNKIVLRTAKLLNNGEYPIMLRITINRQSQFVSIKKSSTVNNWDEKGQCVLKSHADCKTLNPLLKNIMTKIDLYLLNAADSETVVSFNDIKAIVLKVTNSNPEIKAETLFKFFESEIKRLTDEERLGYAATYKSTLNCLKNFTGNKDVPFVNITLDFLKKYEVYLVKKGNATTTRSVYFRTFRTLFKTAINDKICPEIHYPFKGFAFGKYNNPRTKKRAISKAQIDLIAGKEIDIKNDAMINSRNYFMFSFYCRGLNFIDLASLKWENIKDGEIQYTRAKTKEDFQFKLHPEAFKILEHYREMEGNSDAGYIFPILYKRHNTPQSVKYRKLKVLKMVNTHIKEIAESVGIEKTVTTYVARHSYATALRRNGISKEMIGQSLGHNDLKTTNIYLDDIGDPVMDEMINSAI</sequence>
<dbReference type="Pfam" id="PF00589">
    <property type="entry name" value="Phage_integrase"/>
    <property type="match status" value="1"/>
</dbReference>
<evidence type="ECO:0000313" key="5">
    <source>
        <dbReference type="EMBL" id="SEN08884.1"/>
    </source>
</evidence>
<dbReference type="PANTHER" id="PTHR30349:SF64">
    <property type="entry name" value="PROPHAGE INTEGRASE INTD-RELATED"/>
    <property type="match status" value="1"/>
</dbReference>